<evidence type="ECO:0000313" key="1">
    <source>
        <dbReference type="EMBL" id="MXR51363.1"/>
    </source>
</evidence>
<reference evidence="1 2" key="1">
    <citation type="submission" date="2019-12" db="EMBL/GenBank/DDBJ databases">
        <title>Isolation and characterization of three novel carbon monoxide-oxidizing members of Halobacteria from salione crusts and soils.</title>
        <authorList>
            <person name="Myers M.R."/>
            <person name="King G.M."/>
        </authorList>
    </citation>
    <scope>NUCLEOTIDE SEQUENCE [LARGE SCALE GENOMIC DNA]</scope>
    <source>
        <strain evidence="1 2">WSH3</strain>
    </source>
</reference>
<organism evidence="1 2">
    <name type="scientific">Halovenus carboxidivorans</name>
    <dbReference type="NCBI Taxonomy" id="2692199"/>
    <lineage>
        <taxon>Archaea</taxon>
        <taxon>Methanobacteriati</taxon>
        <taxon>Methanobacteriota</taxon>
        <taxon>Stenosarchaea group</taxon>
        <taxon>Halobacteria</taxon>
        <taxon>Halobacteriales</taxon>
        <taxon>Haloarculaceae</taxon>
        <taxon>Halovenus</taxon>
    </lineage>
</organism>
<proteinExistence type="predicted"/>
<accession>A0A6B0T713</accession>
<name>A0A6B0T713_9EURY</name>
<dbReference type="EMBL" id="WUUT01000002">
    <property type="protein sequence ID" value="MXR51363.1"/>
    <property type="molecule type" value="Genomic_DNA"/>
</dbReference>
<dbReference type="RefSeq" id="WP_159763496.1">
    <property type="nucleotide sequence ID" value="NZ_WUUT01000002.1"/>
</dbReference>
<gene>
    <name evidence="1" type="ORF">GRX03_07070</name>
</gene>
<evidence type="ECO:0000313" key="2">
    <source>
        <dbReference type="Proteomes" id="UP000466535"/>
    </source>
</evidence>
<comment type="caution">
    <text evidence="1">The sequence shown here is derived from an EMBL/GenBank/DDBJ whole genome shotgun (WGS) entry which is preliminary data.</text>
</comment>
<dbReference type="AlphaFoldDB" id="A0A6B0T713"/>
<keyword evidence="2" id="KW-1185">Reference proteome</keyword>
<dbReference type="Proteomes" id="UP000466535">
    <property type="component" value="Unassembled WGS sequence"/>
</dbReference>
<sequence>MELTDREYEVVTNVYGEAIPRDLREVETEQLVAMHERVSKAVQACYEETDVDRDSLGILLPLEGKIVQVLHARL</sequence>
<protein>
    <submittedName>
        <fullName evidence="1">Uncharacterized protein</fullName>
    </submittedName>
</protein>
<dbReference type="OrthoDB" id="350197at2157"/>